<gene>
    <name evidence="2" type="ORF">Phou_001400</name>
</gene>
<organism evidence="2 3">
    <name type="scientific">Phytohabitans houttuyneae</name>
    <dbReference type="NCBI Taxonomy" id="1076126"/>
    <lineage>
        <taxon>Bacteria</taxon>
        <taxon>Bacillati</taxon>
        <taxon>Actinomycetota</taxon>
        <taxon>Actinomycetes</taxon>
        <taxon>Micromonosporales</taxon>
        <taxon>Micromonosporaceae</taxon>
    </lineage>
</organism>
<sequence length="77" mass="7827">MSTSGFARADAPPGAIVTAASKQAATIAMVRRMVPPLRSSGAARGLACARRVSSARKSDRRGPRPAGTGDPTYNGGE</sequence>
<evidence type="ECO:0000313" key="3">
    <source>
        <dbReference type="Proteomes" id="UP000482800"/>
    </source>
</evidence>
<feature type="region of interest" description="Disordered" evidence="1">
    <location>
        <begin position="38"/>
        <end position="77"/>
    </location>
</feature>
<evidence type="ECO:0000313" key="2">
    <source>
        <dbReference type="EMBL" id="GFJ75960.1"/>
    </source>
</evidence>
<dbReference type="Proteomes" id="UP000482800">
    <property type="component" value="Unassembled WGS sequence"/>
</dbReference>
<evidence type="ECO:0000256" key="1">
    <source>
        <dbReference type="SAM" id="MobiDB-lite"/>
    </source>
</evidence>
<protein>
    <submittedName>
        <fullName evidence="2">Uncharacterized protein</fullName>
    </submittedName>
</protein>
<accession>A0A6V8JXF0</accession>
<keyword evidence="3" id="KW-1185">Reference proteome</keyword>
<dbReference type="AlphaFoldDB" id="A0A6V8JXF0"/>
<proteinExistence type="predicted"/>
<name>A0A6V8JXF0_9ACTN</name>
<reference evidence="2 3" key="2">
    <citation type="submission" date="2020-03" db="EMBL/GenBank/DDBJ databases">
        <authorList>
            <person name="Ichikawa N."/>
            <person name="Kimura A."/>
            <person name="Kitahashi Y."/>
            <person name="Uohara A."/>
        </authorList>
    </citation>
    <scope>NUCLEOTIDE SEQUENCE [LARGE SCALE GENOMIC DNA]</scope>
    <source>
        <strain evidence="2 3">NBRC 108639</strain>
    </source>
</reference>
<dbReference type="EMBL" id="BLPF01000001">
    <property type="protein sequence ID" value="GFJ75960.1"/>
    <property type="molecule type" value="Genomic_DNA"/>
</dbReference>
<reference evidence="2 3" key="1">
    <citation type="submission" date="2020-03" db="EMBL/GenBank/DDBJ databases">
        <title>Whole genome shotgun sequence of Phytohabitans houttuyneae NBRC 108639.</title>
        <authorList>
            <person name="Komaki H."/>
            <person name="Tamura T."/>
        </authorList>
    </citation>
    <scope>NUCLEOTIDE SEQUENCE [LARGE SCALE GENOMIC DNA]</scope>
    <source>
        <strain evidence="2 3">NBRC 108639</strain>
    </source>
</reference>
<comment type="caution">
    <text evidence="2">The sequence shown here is derived from an EMBL/GenBank/DDBJ whole genome shotgun (WGS) entry which is preliminary data.</text>
</comment>